<accession>A0ABZ0URR6</accession>
<dbReference type="PANTHER" id="PTHR14021">
    <property type="entry name" value="IRON-SULFUR CLUSTER CO-CHAPERONE PROTEIN HSCB"/>
    <property type="match status" value="1"/>
</dbReference>
<dbReference type="Gene3D" id="1.10.287.110">
    <property type="entry name" value="DnaJ domain"/>
    <property type="match status" value="1"/>
</dbReference>
<dbReference type="Pfam" id="PF07743">
    <property type="entry name" value="HSCB_C"/>
    <property type="match status" value="1"/>
</dbReference>
<dbReference type="EMBL" id="CP110343">
    <property type="protein sequence ID" value="WPX97709.1"/>
    <property type="molecule type" value="Genomic_DNA"/>
</dbReference>
<reference evidence="2" key="1">
    <citation type="submission" date="2022-10" db="EMBL/GenBank/DDBJ databases">
        <title>Host association and intracellularity evolved multiple times independently in the Rickettsiales.</title>
        <authorList>
            <person name="Castelli M."/>
            <person name="Nardi T."/>
            <person name="Gammuto L."/>
            <person name="Bellinzona G."/>
            <person name="Sabaneyeva E."/>
            <person name="Potekhin A."/>
            <person name="Serra V."/>
            <person name="Petroni G."/>
            <person name="Sassera D."/>
        </authorList>
    </citation>
    <scope>NUCLEOTIDE SEQUENCE [LARGE SCALE GENOMIC DNA]</scope>
    <source>
        <strain evidence="2">US_Bl 11III1</strain>
    </source>
</reference>
<dbReference type="PANTHER" id="PTHR14021:SF15">
    <property type="entry name" value="IRON-SULFUR CLUSTER CO-CHAPERONE PROTEIN HSCB"/>
    <property type="match status" value="1"/>
</dbReference>
<gene>
    <name evidence="2" type="ORF">Fokcrypt_00223</name>
</gene>
<organism evidence="2 3">
    <name type="scientific">Candidatus Fokinia crypta</name>
    <dbReference type="NCBI Taxonomy" id="1920990"/>
    <lineage>
        <taxon>Bacteria</taxon>
        <taxon>Pseudomonadati</taxon>
        <taxon>Pseudomonadota</taxon>
        <taxon>Alphaproteobacteria</taxon>
        <taxon>Rickettsiales</taxon>
        <taxon>Candidatus Midichloriaceae</taxon>
        <taxon>Candidatus Fokinia</taxon>
    </lineage>
</organism>
<dbReference type="Proteomes" id="UP001325140">
    <property type="component" value="Chromosome"/>
</dbReference>
<keyword evidence="3" id="KW-1185">Reference proteome</keyword>
<dbReference type="InterPro" id="IPR004640">
    <property type="entry name" value="HscB"/>
</dbReference>
<dbReference type="InterPro" id="IPR009073">
    <property type="entry name" value="HscB_oligo_C"/>
</dbReference>
<proteinExistence type="predicted"/>
<name>A0ABZ0URR6_9RICK</name>
<sequence length="199" mass="23147">MIMNIKCGNCGVFSYDIDICSKCEKVIQIDDKMVVYKDTSLENIENKITFFNILDITELEAFSNEILLLKCNQKQEKFHPDKHTLASQDEKLTAIHRASICNIAFITLSNFVSRVEYILQIHKIEEVVDNSIINYLFIMNTKLEESNNEEIAEITKEIESKIISLMNSITQTITLLQYNNVSKYLIELRYLIKMKKKCT</sequence>
<evidence type="ECO:0000313" key="3">
    <source>
        <dbReference type="Proteomes" id="UP001325140"/>
    </source>
</evidence>
<feature type="domain" description="Co-chaperone HscB C-terminal oligomerisation" evidence="1">
    <location>
        <begin position="142"/>
        <end position="197"/>
    </location>
</feature>
<protein>
    <submittedName>
        <fullName evidence="2">Co-chaperone protein HscB</fullName>
    </submittedName>
</protein>
<dbReference type="SUPFAM" id="SSF46565">
    <property type="entry name" value="Chaperone J-domain"/>
    <property type="match status" value="1"/>
</dbReference>
<evidence type="ECO:0000259" key="1">
    <source>
        <dbReference type="Pfam" id="PF07743"/>
    </source>
</evidence>
<dbReference type="InterPro" id="IPR036869">
    <property type="entry name" value="J_dom_sf"/>
</dbReference>
<evidence type="ECO:0000313" key="2">
    <source>
        <dbReference type="EMBL" id="WPX97709.1"/>
    </source>
</evidence>